<evidence type="ECO:0000313" key="4">
    <source>
        <dbReference type="Proteomes" id="UP000014760"/>
    </source>
</evidence>
<evidence type="ECO:0000313" key="2">
    <source>
        <dbReference type="EMBL" id="ELT90794.1"/>
    </source>
</evidence>
<organism evidence="2">
    <name type="scientific">Capitella teleta</name>
    <name type="common">Polychaete worm</name>
    <dbReference type="NCBI Taxonomy" id="283909"/>
    <lineage>
        <taxon>Eukaryota</taxon>
        <taxon>Metazoa</taxon>
        <taxon>Spiralia</taxon>
        <taxon>Lophotrochozoa</taxon>
        <taxon>Annelida</taxon>
        <taxon>Polychaeta</taxon>
        <taxon>Sedentaria</taxon>
        <taxon>Scolecida</taxon>
        <taxon>Capitellidae</taxon>
        <taxon>Capitella</taxon>
    </lineage>
</organism>
<dbReference type="EMBL" id="KB310768">
    <property type="protein sequence ID" value="ELT90794.1"/>
    <property type="molecule type" value="Genomic_DNA"/>
</dbReference>
<name>R7TAS8_CAPTE</name>
<keyword evidence="4" id="KW-1185">Reference proteome</keyword>
<proteinExistence type="predicted"/>
<dbReference type="AlphaFoldDB" id="R7TAS8"/>
<protein>
    <recommendedName>
        <fullName evidence="5">C-type lectin domain-containing protein</fullName>
    </recommendedName>
</protein>
<dbReference type="OrthoDB" id="10017242at2759"/>
<sequence>MVNMWKRWTLQMCLLWSIVMATAQAEFEAPETEAANCYDLCEVGQGHLLGCPCEEGELDGVDANWDPENELEKRQKIFRWGKRDSPVFRWGKRASDTPIQGYKRLFRWGKRDGAPVFRWGKRTAEEYEPRESRSNIFRWGKKSSPAVFRSRVDRPVPCNSTGCLFVVFNRTRVEPDGNGLEAQYCPKSGNDA</sequence>
<dbReference type="HOGENOM" id="CLU_1416401_0_0_1"/>
<feature type="signal peptide" evidence="1">
    <location>
        <begin position="1"/>
        <end position="24"/>
    </location>
</feature>
<dbReference type="EMBL" id="AMQN01003022">
    <property type="status" value="NOT_ANNOTATED_CDS"/>
    <property type="molecule type" value="Genomic_DNA"/>
</dbReference>
<reference evidence="2 4" key="2">
    <citation type="journal article" date="2013" name="Nature">
        <title>Insights into bilaterian evolution from three spiralian genomes.</title>
        <authorList>
            <person name="Simakov O."/>
            <person name="Marletaz F."/>
            <person name="Cho S.J."/>
            <person name="Edsinger-Gonzales E."/>
            <person name="Havlak P."/>
            <person name="Hellsten U."/>
            <person name="Kuo D.H."/>
            <person name="Larsson T."/>
            <person name="Lv J."/>
            <person name="Arendt D."/>
            <person name="Savage R."/>
            <person name="Osoegawa K."/>
            <person name="de Jong P."/>
            <person name="Grimwood J."/>
            <person name="Chapman J.A."/>
            <person name="Shapiro H."/>
            <person name="Aerts A."/>
            <person name="Otillar R.P."/>
            <person name="Terry A.Y."/>
            <person name="Boore J.L."/>
            <person name="Grigoriev I.V."/>
            <person name="Lindberg D.R."/>
            <person name="Seaver E.C."/>
            <person name="Weisblat D.A."/>
            <person name="Putnam N.H."/>
            <person name="Rokhsar D.S."/>
        </authorList>
    </citation>
    <scope>NUCLEOTIDE SEQUENCE</scope>
    <source>
        <strain evidence="2 4">I ESC-2004</strain>
    </source>
</reference>
<dbReference type="EnsemblMetazoa" id="CapteT185359">
    <property type="protein sequence ID" value="CapteP185359"/>
    <property type="gene ID" value="CapteG185359"/>
</dbReference>
<reference evidence="3" key="3">
    <citation type="submission" date="2015-06" db="UniProtKB">
        <authorList>
            <consortium name="EnsemblMetazoa"/>
        </authorList>
    </citation>
    <scope>IDENTIFICATION</scope>
</reference>
<evidence type="ECO:0008006" key="5">
    <source>
        <dbReference type="Google" id="ProtNLM"/>
    </source>
</evidence>
<keyword evidence="1" id="KW-0732">Signal</keyword>
<accession>R7TAS8</accession>
<evidence type="ECO:0000313" key="3">
    <source>
        <dbReference type="EnsemblMetazoa" id="CapteP185359"/>
    </source>
</evidence>
<reference evidence="4" key="1">
    <citation type="submission" date="2012-12" db="EMBL/GenBank/DDBJ databases">
        <authorList>
            <person name="Hellsten U."/>
            <person name="Grimwood J."/>
            <person name="Chapman J.A."/>
            <person name="Shapiro H."/>
            <person name="Aerts A."/>
            <person name="Otillar R.P."/>
            <person name="Terry A.Y."/>
            <person name="Boore J.L."/>
            <person name="Simakov O."/>
            <person name="Marletaz F."/>
            <person name="Cho S.-J."/>
            <person name="Edsinger-Gonzales E."/>
            <person name="Havlak P."/>
            <person name="Kuo D.-H."/>
            <person name="Larsson T."/>
            <person name="Lv J."/>
            <person name="Arendt D."/>
            <person name="Savage R."/>
            <person name="Osoegawa K."/>
            <person name="de Jong P."/>
            <person name="Lindberg D.R."/>
            <person name="Seaver E.C."/>
            <person name="Weisblat D.A."/>
            <person name="Putnam N.H."/>
            <person name="Grigoriev I.V."/>
            <person name="Rokhsar D.S."/>
        </authorList>
    </citation>
    <scope>NUCLEOTIDE SEQUENCE</scope>
    <source>
        <strain evidence="4">I ESC-2004</strain>
    </source>
</reference>
<evidence type="ECO:0000256" key="1">
    <source>
        <dbReference type="SAM" id="SignalP"/>
    </source>
</evidence>
<gene>
    <name evidence="2" type="ORF">CAPTEDRAFT_185359</name>
</gene>
<feature type="chain" id="PRO_5008786815" description="C-type lectin domain-containing protein" evidence="1">
    <location>
        <begin position="25"/>
        <end position="192"/>
    </location>
</feature>
<dbReference type="Proteomes" id="UP000014760">
    <property type="component" value="Unassembled WGS sequence"/>
</dbReference>